<sequence length="360" mass="37987">MATPARPEDTAGEAEGGPWVNNAKSEGAGKSTCHSQDSAPGHQRAPARSAPPETWTLAAADADHESPFRRRKSRSSDVCRRLSITIHQEGSTAAKEFGPPDPGRGARVQGRCRELHAQVTSAAVLAGTTQNPLHPAQVAHICAPAGRLCGPGPSLLPALLAAFPSGLGLQDPPLYQPPDSSHNPRRAFPCPPPAPACPEPTSPGPHPTPSNPCTPVPLPSPHPWQGPVVSRGPGYASGPFWKQPSHRVLRAPPSRQQLVLQDGRSLGSSISIPRTQLTETRARSDLSHVQVCLDATQTSRVCDTGGQRVRVAAAFKHCSTVSGRNRTAKPPTNCKHHYGVEKADIPAKYAEVRGPGGWAT</sequence>
<name>A0A091DGU1_FUKDA</name>
<keyword evidence="3" id="KW-1185">Reference proteome</keyword>
<accession>A0A091DGU1</accession>
<feature type="region of interest" description="Disordered" evidence="1">
    <location>
        <begin position="170"/>
        <end position="218"/>
    </location>
</feature>
<proteinExistence type="predicted"/>
<gene>
    <name evidence="2" type="ORF">H920_08303</name>
</gene>
<feature type="region of interest" description="Disordered" evidence="1">
    <location>
        <begin position="1"/>
        <end position="74"/>
    </location>
</feature>
<organism evidence="2 3">
    <name type="scientific">Fukomys damarensis</name>
    <name type="common">Damaraland mole rat</name>
    <name type="synonym">Cryptomys damarensis</name>
    <dbReference type="NCBI Taxonomy" id="885580"/>
    <lineage>
        <taxon>Eukaryota</taxon>
        <taxon>Metazoa</taxon>
        <taxon>Chordata</taxon>
        <taxon>Craniata</taxon>
        <taxon>Vertebrata</taxon>
        <taxon>Euteleostomi</taxon>
        <taxon>Mammalia</taxon>
        <taxon>Eutheria</taxon>
        <taxon>Euarchontoglires</taxon>
        <taxon>Glires</taxon>
        <taxon>Rodentia</taxon>
        <taxon>Hystricomorpha</taxon>
        <taxon>Bathyergidae</taxon>
        <taxon>Fukomys</taxon>
    </lineage>
</organism>
<reference evidence="2 3" key="1">
    <citation type="submission" date="2013-11" db="EMBL/GenBank/DDBJ databases">
        <title>The Damaraland mole rat (Fukomys damarensis) genome and evolution of African mole rats.</title>
        <authorList>
            <person name="Gladyshev V.N."/>
            <person name="Fang X."/>
        </authorList>
    </citation>
    <scope>NUCLEOTIDE SEQUENCE [LARGE SCALE GENOMIC DNA]</scope>
    <source>
        <tissue evidence="2">Liver</tissue>
    </source>
</reference>
<evidence type="ECO:0000256" key="1">
    <source>
        <dbReference type="SAM" id="MobiDB-lite"/>
    </source>
</evidence>
<evidence type="ECO:0000313" key="2">
    <source>
        <dbReference type="EMBL" id="KFO30272.1"/>
    </source>
</evidence>
<dbReference type="Proteomes" id="UP000028990">
    <property type="component" value="Unassembled WGS sequence"/>
</dbReference>
<dbReference type="EMBL" id="KN122458">
    <property type="protein sequence ID" value="KFO30272.1"/>
    <property type="molecule type" value="Genomic_DNA"/>
</dbReference>
<feature type="compositionally biased region" description="Basic and acidic residues" evidence="1">
    <location>
        <begin position="61"/>
        <end position="74"/>
    </location>
</feature>
<evidence type="ECO:0000313" key="3">
    <source>
        <dbReference type="Proteomes" id="UP000028990"/>
    </source>
</evidence>
<dbReference type="AlphaFoldDB" id="A0A091DGU1"/>
<feature type="compositionally biased region" description="Pro residues" evidence="1">
    <location>
        <begin position="189"/>
        <end position="218"/>
    </location>
</feature>
<protein>
    <submittedName>
        <fullName evidence="2">Uncharacterized protein</fullName>
    </submittedName>
</protein>